<reference evidence="1 2" key="1">
    <citation type="submission" date="2021-04" db="EMBL/GenBank/DDBJ databases">
        <title>Metabacillus sp. strain KIGAM252 whole genome sequence.</title>
        <authorList>
            <person name="Seo M.-J."/>
            <person name="Cho E.-S."/>
            <person name="Hwang C.Y."/>
            <person name="Yoon D.J."/>
        </authorList>
    </citation>
    <scope>NUCLEOTIDE SEQUENCE [LARGE SCALE GENOMIC DNA]</scope>
    <source>
        <strain evidence="1 2">KIGAM252</strain>
    </source>
</reference>
<dbReference type="PANTHER" id="PTHR39961">
    <property type="entry name" value="HYPOTHETICAL CYTOSOLIC PROTEIN"/>
    <property type="match status" value="1"/>
</dbReference>
<dbReference type="EMBL" id="JAGVRK010000001">
    <property type="protein sequence ID" value="MBS2968658.1"/>
    <property type="molecule type" value="Genomic_DNA"/>
</dbReference>
<protein>
    <submittedName>
        <fullName evidence="1">Ribonuclease H-like YkuK family protein</fullName>
    </submittedName>
</protein>
<sequence>MSDTFAFYNVTEENMTLQDVISRLKSFIQKDPRSVYVLSIGTDSHVHQKETKFITAIHLHRVGKGAWGCLKNYVLPRPINSVHEKISTETALSQELAYSFITLYLGGLTDILIPFSDEGADLTFEIHLDIGRKGVTKDLIQEMTGRITAMGVEARIKPDSYTAFSYANRYTK</sequence>
<dbReference type="RefSeq" id="WP_211557646.1">
    <property type="nucleotide sequence ID" value="NZ_JAGVRK010000001.1"/>
</dbReference>
<evidence type="ECO:0000313" key="2">
    <source>
        <dbReference type="Proteomes" id="UP000682403"/>
    </source>
</evidence>
<organism evidence="1 2">
    <name type="scientific">Metabacillus flavus</name>
    <dbReference type="NCBI Taxonomy" id="2823519"/>
    <lineage>
        <taxon>Bacteria</taxon>
        <taxon>Bacillati</taxon>
        <taxon>Bacillota</taxon>
        <taxon>Bacilli</taxon>
        <taxon>Bacillales</taxon>
        <taxon>Bacillaceae</taxon>
        <taxon>Metabacillus</taxon>
    </lineage>
</organism>
<dbReference type="InterPro" id="IPR007405">
    <property type="entry name" value="Phage_KVP40_Orf299"/>
</dbReference>
<proteinExistence type="predicted"/>
<dbReference type="PANTHER" id="PTHR39961:SF1">
    <property type="entry name" value="DUF458 DOMAIN-CONTAINING PROTEIN"/>
    <property type="match status" value="1"/>
</dbReference>
<name>A0ABS5LDP5_9BACI</name>
<evidence type="ECO:0000313" key="1">
    <source>
        <dbReference type="EMBL" id="MBS2968658.1"/>
    </source>
</evidence>
<gene>
    <name evidence="1" type="ORF">J9317_07800</name>
</gene>
<dbReference type="Pfam" id="PF04308">
    <property type="entry name" value="RNaseH_like"/>
    <property type="match status" value="1"/>
</dbReference>
<dbReference type="Proteomes" id="UP000682403">
    <property type="component" value="Unassembled WGS sequence"/>
</dbReference>
<comment type="caution">
    <text evidence="1">The sequence shown here is derived from an EMBL/GenBank/DDBJ whole genome shotgun (WGS) entry which is preliminary data.</text>
</comment>
<accession>A0ABS5LDP5</accession>
<keyword evidence="2" id="KW-1185">Reference proteome</keyword>